<accession>A0A3N1NPJ0</accession>
<sequence length="76" mass="8700">MKEKNRNKANDKAAIERRKQKRAMQQQHSTDKHIDQVFPDVPNKDTFGPAKFSHITGNGFRGDNRLSPLATNRTPI</sequence>
<proteinExistence type="predicted"/>
<dbReference type="RefSeq" id="WP_123637873.1">
    <property type="nucleotide sequence ID" value="NZ_RJUK01000001.1"/>
</dbReference>
<dbReference type="EMBL" id="RJUK01000001">
    <property type="protein sequence ID" value="ROQ20772.1"/>
    <property type="molecule type" value="Genomic_DNA"/>
</dbReference>
<dbReference type="AlphaFoldDB" id="A0A3N1NPJ0"/>
<evidence type="ECO:0000313" key="3">
    <source>
        <dbReference type="Proteomes" id="UP000273643"/>
    </source>
</evidence>
<evidence type="ECO:0000256" key="1">
    <source>
        <dbReference type="SAM" id="MobiDB-lite"/>
    </source>
</evidence>
<gene>
    <name evidence="2" type="ORF">EDC38_1389</name>
</gene>
<reference evidence="2 3" key="1">
    <citation type="submission" date="2018-11" db="EMBL/GenBank/DDBJ databases">
        <title>Genomic Encyclopedia of Type Strains, Phase IV (KMG-IV): sequencing the most valuable type-strain genomes for metagenomic binning, comparative biology and taxonomic classification.</title>
        <authorList>
            <person name="Goeker M."/>
        </authorList>
    </citation>
    <scope>NUCLEOTIDE SEQUENCE [LARGE SCALE GENOMIC DNA]</scope>
    <source>
        <strain evidence="2 3">DSM 16974</strain>
    </source>
</reference>
<evidence type="ECO:0000313" key="2">
    <source>
        <dbReference type="EMBL" id="ROQ20772.1"/>
    </source>
</evidence>
<organism evidence="2 3">
    <name type="scientific">Marinimicrobium koreense</name>
    <dbReference type="NCBI Taxonomy" id="306545"/>
    <lineage>
        <taxon>Bacteria</taxon>
        <taxon>Pseudomonadati</taxon>
        <taxon>Pseudomonadota</taxon>
        <taxon>Gammaproteobacteria</taxon>
        <taxon>Cellvibrionales</taxon>
        <taxon>Cellvibrionaceae</taxon>
        <taxon>Marinimicrobium</taxon>
    </lineage>
</organism>
<feature type="region of interest" description="Disordered" evidence="1">
    <location>
        <begin position="1"/>
        <end position="76"/>
    </location>
</feature>
<name>A0A3N1NPJ0_9GAMM</name>
<comment type="caution">
    <text evidence="2">The sequence shown here is derived from an EMBL/GenBank/DDBJ whole genome shotgun (WGS) entry which is preliminary data.</text>
</comment>
<feature type="compositionally biased region" description="Basic and acidic residues" evidence="1">
    <location>
        <begin position="1"/>
        <end position="17"/>
    </location>
</feature>
<dbReference type="Proteomes" id="UP000273643">
    <property type="component" value="Unassembled WGS sequence"/>
</dbReference>
<protein>
    <submittedName>
        <fullName evidence="2">Uncharacterized protein</fullName>
    </submittedName>
</protein>
<keyword evidence="3" id="KW-1185">Reference proteome</keyword>